<proteinExistence type="predicted"/>
<evidence type="ECO:0000313" key="2">
    <source>
        <dbReference type="EMBL" id="KAF3600223.1"/>
    </source>
</evidence>
<dbReference type="Proteomes" id="UP000712600">
    <property type="component" value="Unassembled WGS sequence"/>
</dbReference>
<dbReference type="AlphaFoldDB" id="A0A8S9SJU1"/>
<accession>A0A8S9SJU1</accession>
<feature type="compositionally biased region" description="Basic and acidic residues" evidence="1">
    <location>
        <begin position="103"/>
        <end position="114"/>
    </location>
</feature>
<dbReference type="EMBL" id="QGKX02000004">
    <property type="protein sequence ID" value="KAF3600223.1"/>
    <property type="molecule type" value="Genomic_DNA"/>
</dbReference>
<evidence type="ECO:0000313" key="3">
    <source>
        <dbReference type="Proteomes" id="UP000712600"/>
    </source>
</evidence>
<feature type="region of interest" description="Disordered" evidence="1">
    <location>
        <begin position="68"/>
        <end position="141"/>
    </location>
</feature>
<feature type="compositionally biased region" description="Polar residues" evidence="1">
    <location>
        <begin position="79"/>
        <end position="102"/>
    </location>
</feature>
<evidence type="ECO:0000256" key="1">
    <source>
        <dbReference type="SAM" id="MobiDB-lite"/>
    </source>
</evidence>
<gene>
    <name evidence="2" type="ORF">F2Q69_00034962</name>
</gene>
<name>A0A8S9SJU1_BRACR</name>
<sequence>MDDENETRPLQKKGKCFSQKRKALAFGGINRASSIIKPHGPQPHGLSSSHQYMQFLLRNHQSSRLHRLQDNIRGPGSIVSKTSSEAQSSPSLTRISGPNSTRPRSDIGETDHPPGSEYSSDLSGTRDRGITGTMSCLREAC</sequence>
<comment type="caution">
    <text evidence="2">The sequence shown here is derived from an EMBL/GenBank/DDBJ whole genome shotgun (WGS) entry which is preliminary data.</text>
</comment>
<organism evidence="2 3">
    <name type="scientific">Brassica cretica</name>
    <name type="common">Mustard</name>
    <dbReference type="NCBI Taxonomy" id="69181"/>
    <lineage>
        <taxon>Eukaryota</taxon>
        <taxon>Viridiplantae</taxon>
        <taxon>Streptophyta</taxon>
        <taxon>Embryophyta</taxon>
        <taxon>Tracheophyta</taxon>
        <taxon>Spermatophyta</taxon>
        <taxon>Magnoliopsida</taxon>
        <taxon>eudicotyledons</taxon>
        <taxon>Gunneridae</taxon>
        <taxon>Pentapetalae</taxon>
        <taxon>rosids</taxon>
        <taxon>malvids</taxon>
        <taxon>Brassicales</taxon>
        <taxon>Brassicaceae</taxon>
        <taxon>Brassiceae</taxon>
        <taxon>Brassica</taxon>
    </lineage>
</organism>
<protein>
    <submittedName>
        <fullName evidence="2">Uncharacterized protein</fullName>
    </submittedName>
</protein>
<reference evidence="2" key="1">
    <citation type="submission" date="2019-12" db="EMBL/GenBank/DDBJ databases">
        <title>Genome sequencing and annotation of Brassica cretica.</title>
        <authorList>
            <person name="Studholme D.J."/>
            <person name="Sarris P."/>
        </authorList>
    </citation>
    <scope>NUCLEOTIDE SEQUENCE</scope>
    <source>
        <strain evidence="2">PFS-109/04</strain>
        <tissue evidence="2">Leaf</tissue>
    </source>
</reference>